<dbReference type="Proteomes" id="UP000070284">
    <property type="component" value="Unassembled WGS sequence"/>
</dbReference>
<dbReference type="InterPro" id="IPR011008">
    <property type="entry name" value="Dimeric_a/b-barrel"/>
</dbReference>
<dbReference type="Pfam" id="PF01037">
    <property type="entry name" value="AsnC_trans_reg"/>
    <property type="match status" value="1"/>
</dbReference>
<evidence type="ECO:0000313" key="3">
    <source>
        <dbReference type="Proteomes" id="UP000070284"/>
    </source>
</evidence>
<name>A0A133ULA8_9EURY</name>
<evidence type="ECO:0000313" key="2">
    <source>
        <dbReference type="EMBL" id="KXA94974.1"/>
    </source>
</evidence>
<reference evidence="2 3" key="1">
    <citation type="journal article" date="2016" name="Sci. Rep.">
        <title>Metabolic traits of an uncultured archaeal lineage -MSBL1- from brine pools of the Red Sea.</title>
        <authorList>
            <person name="Mwirichia R."/>
            <person name="Alam I."/>
            <person name="Rashid M."/>
            <person name="Vinu M."/>
            <person name="Ba-Alawi W."/>
            <person name="Anthony Kamau A."/>
            <person name="Kamanda Ngugi D."/>
            <person name="Goker M."/>
            <person name="Klenk H.P."/>
            <person name="Bajic V."/>
            <person name="Stingl U."/>
        </authorList>
    </citation>
    <scope>NUCLEOTIDE SEQUENCE [LARGE SCALE GENOMIC DNA]</scope>
    <source>
        <strain evidence="2">SCGC-AAA259E19</strain>
    </source>
</reference>
<dbReference type="EMBL" id="LHXO01000030">
    <property type="protein sequence ID" value="KXA94974.1"/>
    <property type="molecule type" value="Genomic_DNA"/>
</dbReference>
<dbReference type="InterPro" id="IPR019887">
    <property type="entry name" value="Tscrpt_reg_AsnC/Lrp_C"/>
</dbReference>
<organism evidence="2 3">
    <name type="scientific">candidate division MSBL1 archaeon SCGC-AAA259E19</name>
    <dbReference type="NCBI Taxonomy" id="1698264"/>
    <lineage>
        <taxon>Archaea</taxon>
        <taxon>Methanobacteriati</taxon>
        <taxon>Methanobacteriota</taxon>
        <taxon>candidate division MSBL1</taxon>
    </lineage>
</organism>
<evidence type="ECO:0000259" key="1">
    <source>
        <dbReference type="Pfam" id="PF01037"/>
    </source>
</evidence>
<gene>
    <name evidence="2" type="ORF">AKJ65_02920</name>
</gene>
<accession>A0A133ULA8</accession>
<dbReference type="SUPFAM" id="SSF54909">
    <property type="entry name" value="Dimeric alpha+beta barrel"/>
    <property type="match status" value="1"/>
</dbReference>
<feature type="domain" description="Transcription regulator AsnC/Lrp ligand binding" evidence="1">
    <location>
        <begin position="8"/>
        <end position="75"/>
    </location>
</feature>
<protein>
    <recommendedName>
        <fullName evidence="1">Transcription regulator AsnC/Lrp ligand binding domain-containing protein</fullName>
    </recommendedName>
</protein>
<comment type="caution">
    <text evidence="2">The sequence shown here is derived from an EMBL/GenBank/DDBJ whole genome shotgun (WGS) entry which is preliminary data.</text>
</comment>
<keyword evidence="3" id="KW-1185">Reference proteome</keyword>
<dbReference type="AlphaFoldDB" id="A0A133ULA8"/>
<sequence length="78" mass="8344">MVRAYGLISVEPGKSSEIFKKVEDLDGVETVEAVAGPYDIVTQIEVDSLEKLTSTIFGKIRGIEGVTSTTTLIVVGLE</sequence>
<proteinExistence type="predicted"/>
<dbReference type="Gene3D" id="3.30.70.920">
    <property type="match status" value="1"/>
</dbReference>